<protein>
    <submittedName>
        <fullName evidence="1">Uncharacterized protein</fullName>
    </submittedName>
</protein>
<accession>A0A7R8VSS8</accession>
<organism evidence="1">
    <name type="scientific">Timema douglasi</name>
    <name type="common">Walking stick</name>
    <dbReference type="NCBI Taxonomy" id="61478"/>
    <lineage>
        <taxon>Eukaryota</taxon>
        <taxon>Metazoa</taxon>
        <taxon>Ecdysozoa</taxon>
        <taxon>Arthropoda</taxon>
        <taxon>Hexapoda</taxon>
        <taxon>Insecta</taxon>
        <taxon>Pterygota</taxon>
        <taxon>Neoptera</taxon>
        <taxon>Polyneoptera</taxon>
        <taxon>Phasmatodea</taxon>
        <taxon>Timematodea</taxon>
        <taxon>Timematoidea</taxon>
        <taxon>Timematidae</taxon>
        <taxon>Timema</taxon>
    </lineage>
</organism>
<sequence length="233" mass="26180">MSAHFNQEAGALVCPLSVPEGTHRLQIGLDWVDLVLYRSNGMGKKYGLLLFGVSYTLYPHKLALSPTDYDHLPRIDPLQLLKCLSVLLSPEGGIKSKDEVQRLARGQQHSCLLDEVDNRRFIFTHVQLKCGDVLVDSPASHAPFAGLGLPRVVQPSRFLETAYSNGTRKSIATLTKFRQGYEQWTFGLESINSDKNRGLEQCRVILVIILTRCELTRGTIRRPSIPWLVKPEK</sequence>
<dbReference type="AlphaFoldDB" id="A0A7R8VSS8"/>
<dbReference type="EMBL" id="OA570662">
    <property type="protein sequence ID" value="CAD7203466.1"/>
    <property type="molecule type" value="Genomic_DNA"/>
</dbReference>
<reference evidence="1" key="1">
    <citation type="submission" date="2020-11" db="EMBL/GenBank/DDBJ databases">
        <authorList>
            <person name="Tran Van P."/>
        </authorList>
    </citation>
    <scope>NUCLEOTIDE SEQUENCE</scope>
</reference>
<evidence type="ECO:0000313" key="1">
    <source>
        <dbReference type="EMBL" id="CAD7203466.1"/>
    </source>
</evidence>
<proteinExistence type="predicted"/>
<name>A0A7R8VSS8_TIMDO</name>
<gene>
    <name evidence="1" type="ORF">TDIB3V08_LOCUS9636</name>
</gene>